<evidence type="ECO:0000313" key="2">
    <source>
        <dbReference type="EMBL" id="SLK08752.1"/>
    </source>
</evidence>
<dbReference type="InterPro" id="IPR003673">
    <property type="entry name" value="CoA-Trfase_fam_III"/>
</dbReference>
<organism evidence="2 3">
    <name type="scientific">Novosphingobium mathurense</name>
    <dbReference type="NCBI Taxonomy" id="428990"/>
    <lineage>
        <taxon>Bacteria</taxon>
        <taxon>Pseudomonadati</taxon>
        <taxon>Pseudomonadota</taxon>
        <taxon>Alphaproteobacteria</taxon>
        <taxon>Sphingomonadales</taxon>
        <taxon>Sphingomonadaceae</taxon>
        <taxon>Novosphingobium</taxon>
    </lineage>
</organism>
<dbReference type="STRING" id="428990.SAMN06295987_108113"/>
<keyword evidence="3" id="KW-1185">Reference proteome</keyword>
<dbReference type="RefSeq" id="WP_079731548.1">
    <property type="nucleotide sequence ID" value="NZ_FVZE01000008.1"/>
</dbReference>
<sequence length="396" mass="42702">MSDQPLHGLRVLDAATLFAGPVAAMLLGDFGAEVIKIEHPKGDAARTHGGSKDGVSLWWKMFGRNKRTVSLNLSRAEGQDIFRRLARTADIVIENFRPGTFERWGLSYEELSRDNPGLILVRVTGFGQFGPYAARPGFGTLAEAMSGFAAITGSPDGPPTLPPFGLADGVTGISAAFAAMTAVHARQRTGLGQEIDIALIEPLMMVLGPQAIMYDQLGVVQQRTGNRSSVNAPRNAYRTSDGRWLAISTSSHSIAVRLMRLVGAGHVVDEPWFASAHGRVAHVELLDGLVAKWVAARPAAEVIAAMEAAEAAVAPVYSIADIFEDSQYKALDTITEVEDPELGRIRMQNVLFRLSRQQGRIRYAGRSLGADNEAIFGKELGMPDDELETLRAQGVI</sequence>
<dbReference type="Gene3D" id="3.30.1540.10">
    <property type="entry name" value="formyl-coa transferase, domain 3"/>
    <property type="match status" value="1"/>
</dbReference>
<gene>
    <name evidence="2" type="ORF">SAMN06295987_108113</name>
</gene>
<dbReference type="PANTHER" id="PTHR48228">
    <property type="entry name" value="SUCCINYL-COA--D-CITRAMALATE COA-TRANSFERASE"/>
    <property type="match status" value="1"/>
</dbReference>
<keyword evidence="1 2" id="KW-0808">Transferase</keyword>
<protein>
    <submittedName>
        <fullName evidence="2">Formyl-CoA transferase</fullName>
    </submittedName>
</protein>
<dbReference type="SUPFAM" id="SSF89796">
    <property type="entry name" value="CoA-transferase family III (CaiB/BaiF)"/>
    <property type="match status" value="1"/>
</dbReference>
<dbReference type="PANTHER" id="PTHR48228:SF6">
    <property type="entry name" value="L-CARNITINE COA-TRANSFERASE"/>
    <property type="match status" value="1"/>
</dbReference>
<dbReference type="Pfam" id="PF02515">
    <property type="entry name" value="CoA_transf_3"/>
    <property type="match status" value="1"/>
</dbReference>
<dbReference type="InterPro" id="IPR023606">
    <property type="entry name" value="CoA-Trfase_III_dom_1_sf"/>
</dbReference>
<proteinExistence type="predicted"/>
<dbReference type="InterPro" id="IPR044855">
    <property type="entry name" value="CoA-Trfase_III_dom3_sf"/>
</dbReference>
<dbReference type="Gene3D" id="3.40.50.10540">
    <property type="entry name" value="Crotonobetainyl-coa:carnitine coa-transferase, domain 1"/>
    <property type="match status" value="1"/>
</dbReference>
<evidence type="ECO:0000256" key="1">
    <source>
        <dbReference type="ARBA" id="ARBA00022679"/>
    </source>
</evidence>
<dbReference type="AlphaFoldDB" id="A0A1U6ILB6"/>
<name>A0A1U6ILB6_9SPHN</name>
<dbReference type="Proteomes" id="UP000190989">
    <property type="component" value="Unassembled WGS sequence"/>
</dbReference>
<evidence type="ECO:0000313" key="3">
    <source>
        <dbReference type="Proteomes" id="UP000190989"/>
    </source>
</evidence>
<reference evidence="3" key="1">
    <citation type="submission" date="2017-02" db="EMBL/GenBank/DDBJ databases">
        <authorList>
            <person name="Varghese N."/>
            <person name="Submissions S."/>
        </authorList>
    </citation>
    <scope>NUCLEOTIDE SEQUENCE [LARGE SCALE GENOMIC DNA]</scope>
    <source>
        <strain evidence="3">SM117</strain>
    </source>
</reference>
<accession>A0A1U6ILB6</accession>
<dbReference type="EMBL" id="FVZE01000008">
    <property type="protein sequence ID" value="SLK08752.1"/>
    <property type="molecule type" value="Genomic_DNA"/>
</dbReference>
<dbReference type="InterPro" id="IPR050509">
    <property type="entry name" value="CoA-transferase_III"/>
</dbReference>
<dbReference type="GO" id="GO:0016740">
    <property type="term" value="F:transferase activity"/>
    <property type="evidence" value="ECO:0007669"/>
    <property type="project" value="UniProtKB-KW"/>
</dbReference>